<name>A0ABU6VP83_9FABA</name>
<dbReference type="Proteomes" id="UP001341840">
    <property type="component" value="Unassembled WGS sequence"/>
</dbReference>
<keyword evidence="1" id="KW-1015">Disulfide bond</keyword>
<evidence type="ECO:0000313" key="5">
    <source>
        <dbReference type="Proteomes" id="UP001341840"/>
    </source>
</evidence>
<feature type="domain" description="Barwin" evidence="3">
    <location>
        <begin position="31"/>
        <end position="152"/>
    </location>
</feature>
<accession>A0ABU6VP83</accession>
<dbReference type="PANTHER" id="PTHR46351">
    <property type="entry name" value="WOUND-INDUCED PROTEIN WIN2"/>
    <property type="match status" value="1"/>
</dbReference>
<dbReference type="SUPFAM" id="SSF50685">
    <property type="entry name" value="Barwin-like endoglucanases"/>
    <property type="match status" value="1"/>
</dbReference>
<dbReference type="Pfam" id="PF00967">
    <property type="entry name" value="Barwin"/>
    <property type="match status" value="1"/>
</dbReference>
<feature type="chain" id="PRO_5046984553" description="Barwin domain-containing protein" evidence="2">
    <location>
        <begin position="33"/>
        <end position="153"/>
    </location>
</feature>
<sequence length="153" mass="17009">MDQRTSRWSMMLLVLVWCAWCMLAAMLTSGQSANNVRATYHLYNPHKINWDLNSAKGFCSTWDAKKPLAWRQKYGWTAFCGPAGTHGKPSCGKCIHVTNTATGASKTVRVVDLCGNGGLDLDVNVFRELDTNGVGYQKGHLNVDYHFVNCGDY</sequence>
<keyword evidence="5" id="KW-1185">Reference proteome</keyword>
<dbReference type="Gene3D" id="2.40.40.10">
    <property type="entry name" value="RlpA-like domain"/>
    <property type="match status" value="1"/>
</dbReference>
<dbReference type="InterPro" id="IPR001153">
    <property type="entry name" value="Barwin_dom"/>
</dbReference>
<reference evidence="4 5" key="1">
    <citation type="journal article" date="2023" name="Plants (Basel)">
        <title>Bridging the Gap: Combining Genomics and Transcriptomics Approaches to Understand Stylosanthes scabra, an Orphan Legume from the Brazilian Caatinga.</title>
        <authorList>
            <person name="Ferreira-Neto J.R.C."/>
            <person name="da Silva M.D."/>
            <person name="Binneck E."/>
            <person name="de Melo N.F."/>
            <person name="da Silva R.H."/>
            <person name="de Melo A.L.T.M."/>
            <person name="Pandolfi V."/>
            <person name="Bustamante F.O."/>
            <person name="Brasileiro-Vidal A.C."/>
            <person name="Benko-Iseppon A.M."/>
        </authorList>
    </citation>
    <scope>NUCLEOTIDE SEQUENCE [LARGE SCALE GENOMIC DNA]</scope>
    <source>
        <tissue evidence="4">Leaves</tissue>
    </source>
</reference>
<dbReference type="PROSITE" id="PS51174">
    <property type="entry name" value="BARWIN_3"/>
    <property type="match status" value="1"/>
</dbReference>
<protein>
    <recommendedName>
        <fullName evidence="3">Barwin domain-containing protein</fullName>
    </recommendedName>
</protein>
<dbReference type="InterPro" id="IPR036908">
    <property type="entry name" value="RlpA-like_sf"/>
</dbReference>
<proteinExistence type="predicted"/>
<dbReference type="InterPro" id="IPR044301">
    <property type="entry name" value="PR4"/>
</dbReference>
<feature type="signal peptide" evidence="2">
    <location>
        <begin position="1"/>
        <end position="32"/>
    </location>
</feature>
<organism evidence="4 5">
    <name type="scientific">Stylosanthes scabra</name>
    <dbReference type="NCBI Taxonomy" id="79078"/>
    <lineage>
        <taxon>Eukaryota</taxon>
        <taxon>Viridiplantae</taxon>
        <taxon>Streptophyta</taxon>
        <taxon>Embryophyta</taxon>
        <taxon>Tracheophyta</taxon>
        <taxon>Spermatophyta</taxon>
        <taxon>Magnoliopsida</taxon>
        <taxon>eudicotyledons</taxon>
        <taxon>Gunneridae</taxon>
        <taxon>Pentapetalae</taxon>
        <taxon>rosids</taxon>
        <taxon>fabids</taxon>
        <taxon>Fabales</taxon>
        <taxon>Fabaceae</taxon>
        <taxon>Papilionoideae</taxon>
        <taxon>50 kb inversion clade</taxon>
        <taxon>dalbergioids sensu lato</taxon>
        <taxon>Dalbergieae</taxon>
        <taxon>Pterocarpus clade</taxon>
        <taxon>Stylosanthes</taxon>
    </lineage>
</organism>
<evidence type="ECO:0000256" key="1">
    <source>
        <dbReference type="ARBA" id="ARBA00023157"/>
    </source>
</evidence>
<dbReference type="PANTHER" id="PTHR46351:SF6">
    <property type="entry name" value="PATHOGENESIS-RELATED PROTEIN PR-4A"/>
    <property type="match status" value="1"/>
</dbReference>
<evidence type="ECO:0000313" key="4">
    <source>
        <dbReference type="EMBL" id="MED6174215.1"/>
    </source>
</evidence>
<dbReference type="PRINTS" id="PR00602">
    <property type="entry name" value="BARWIN"/>
</dbReference>
<keyword evidence="2" id="KW-0732">Signal</keyword>
<evidence type="ECO:0000259" key="3">
    <source>
        <dbReference type="PROSITE" id="PS51174"/>
    </source>
</evidence>
<dbReference type="EMBL" id="JASCZI010151726">
    <property type="protein sequence ID" value="MED6174215.1"/>
    <property type="molecule type" value="Genomic_DNA"/>
</dbReference>
<evidence type="ECO:0000256" key="2">
    <source>
        <dbReference type="SAM" id="SignalP"/>
    </source>
</evidence>
<comment type="caution">
    <text evidence="4">The sequence shown here is derived from an EMBL/GenBank/DDBJ whole genome shotgun (WGS) entry which is preliminary data.</text>
</comment>
<gene>
    <name evidence="4" type="ORF">PIB30_066963</name>
</gene>